<evidence type="ECO:0000256" key="10">
    <source>
        <dbReference type="ARBA" id="ARBA00022919"/>
    </source>
</evidence>
<dbReference type="InterPro" id="IPR052290">
    <property type="entry name" value="Sphingo_C9-MT"/>
</dbReference>
<keyword evidence="10" id="KW-0746">Sphingolipid metabolism</keyword>
<dbReference type="InterPro" id="IPR029063">
    <property type="entry name" value="SAM-dependent_MTases_sf"/>
</dbReference>
<keyword evidence="5" id="KW-0444">Lipid biosynthesis</keyword>
<accession>A0AAD7MN03</accession>
<dbReference type="AlphaFoldDB" id="A0AAD7MN03"/>
<evidence type="ECO:0000256" key="8">
    <source>
        <dbReference type="ARBA" id="ARBA00022691"/>
    </source>
</evidence>
<feature type="non-terminal residue" evidence="15">
    <location>
        <position position="1"/>
    </location>
</feature>
<evidence type="ECO:0000256" key="5">
    <source>
        <dbReference type="ARBA" id="ARBA00022516"/>
    </source>
</evidence>
<dbReference type="GO" id="GO:0032259">
    <property type="term" value="P:methylation"/>
    <property type="evidence" value="ECO:0007669"/>
    <property type="project" value="UniProtKB-KW"/>
</dbReference>
<keyword evidence="7" id="KW-0808">Transferase</keyword>
<evidence type="ECO:0000256" key="14">
    <source>
        <dbReference type="ARBA" id="ARBA00039020"/>
    </source>
</evidence>
<sequence>KLAIVCNKLDLKPTDRLLDVGCGWGTLVAYAAKNFGCNATGVTLGKNQAQFGTEKIGKNGASFSLILSGLYKAHILCCDYREILQVKGSFAKIVSLEMAEHVGVRRYLFFLGQMYNLLADDGIFVFQVVGLRQGWQFEDRGLFISKYVFPGADASASLAWVINKPKQANFEVKSINVLGVHHSTTIWWWHLNWLSNKDAVIGKYGKKWFRTWVFFL</sequence>
<organism evidence="15 16">
    <name type="scientific">Mycena maculata</name>
    <dbReference type="NCBI Taxonomy" id="230809"/>
    <lineage>
        <taxon>Eukaryota</taxon>
        <taxon>Fungi</taxon>
        <taxon>Dikarya</taxon>
        <taxon>Basidiomycota</taxon>
        <taxon>Agaricomycotina</taxon>
        <taxon>Agaricomycetes</taxon>
        <taxon>Agaricomycetidae</taxon>
        <taxon>Agaricales</taxon>
        <taxon>Marasmiineae</taxon>
        <taxon>Mycenaceae</taxon>
        <taxon>Mycena</taxon>
    </lineage>
</organism>
<comment type="caution">
    <text evidence="15">The sequence shown here is derived from an EMBL/GenBank/DDBJ whole genome shotgun (WGS) entry which is preliminary data.</text>
</comment>
<evidence type="ECO:0000313" key="16">
    <source>
        <dbReference type="Proteomes" id="UP001215280"/>
    </source>
</evidence>
<dbReference type="Gene3D" id="3.40.50.150">
    <property type="entry name" value="Vaccinia Virus protein VP39"/>
    <property type="match status" value="1"/>
</dbReference>
<evidence type="ECO:0000256" key="4">
    <source>
        <dbReference type="ARBA" id="ARBA00010815"/>
    </source>
</evidence>
<gene>
    <name evidence="15" type="ORF">DFH07DRAFT_1003553</name>
</gene>
<dbReference type="CDD" id="cd02440">
    <property type="entry name" value="AdoMet_MTases"/>
    <property type="match status" value="1"/>
</dbReference>
<dbReference type="Proteomes" id="UP001215280">
    <property type="component" value="Unassembled WGS sequence"/>
</dbReference>
<proteinExistence type="inferred from homology"/>
<evidence type="ECO:0000256" key="6">
    <source>
        <dbReference type="ARBA" id="ARBA00022603"/>
    </source>
</evidence>
<reference evidence="15" key="1">
    <citation type="submission" date="2023-03" db="EMBL/GenBank/DDBJ databases">
        <title>Massive genome expansion in bonnet fungi (Mycena s.s.) driven by repeated elements and novel gene families across ecological guilds.</title>
        <authorList>
            <consortium name="Lawrence Berkeley National Laboratory"/>
            <person name="Harder C.B."/>
            <person name="Miyauchi S."/>
            <person name="Viragh M."/>
            <person name="Kuo A."/>
            <person name="Thoen E."/>
            <person name="Andreopoulos B."/>
            <person name="Lu D."/>
            <person name="Skrede I."/>
            <person name="Drula E."/>
            <person name="Henrissat B."/>
            <person name="Morin E."/>
            <person name="Kohler A."/>
            <person name="Barry K."/>
            <person name="LaButti K."/>
            <person name="Morin E."/>
            <person name="Salamov A."/>
            <person name="Lipzen A."/>
            <person name="Mereny Z."/>
            <person name="Hegedus B."/>
            <person name="Baldrian P."/>
            <person name="Stursova M."/>
            <person name="Weitz H."/>
            <person name="Taylor A."/>
            <person name="Grigoriev I.V."/>
            <person name="Nagy L.G."/>
            <person name="Martin F."/>
            <person name="Kauserud H."/>
        </authorList>
    </citation>
    <scope>NUCLEOTIDE SEQUENCE</scope>
    <source>
        <strain evidence="15">CBHHK188m</strain>
    </source>
</reference>
<protein>
    <recommendedName>
        <fullName evidence="14">sphingolipid C(9)-methyltransferase</fullName>
        <ecNumber evidence="14">2.1.1.317</ecNumber>
    </recommendedName>
</protein>
<comment type="similarity">
    <text evidence="4">Belongs to the CFA/CMAS family.</text>
</comment>
<keyword evidence="13" id="KW-0472">Membrane</keyword>
<keyword evidence="6 15" id="KW-0489">Methyltransferase</keyword>
<name>A0AAD7MN03_9AGAR</name>
<keyword evidence="9" id="KW-0812">Transmembrane</keyword>
<evidence type="ECO:0000256" key="7">
    <source>
        <dbReference type="ARBA" id="ARBA00022679"/>
    </source>
</evidence>
<evidence type="ECO:0000256" key="12">
    <source>
        <dbReference type="ARBA" id="ARBA00023098"/>
    </source>
</evidence>
<evidence type="ECO:0000256" key="11">
    <source>
        <dbReference type="ARBA" id="ARBA00022989"/>
    </source>
</evidence>
<evidence type="ECO:0000256" key="13">
    <source>
        <dbReference type="ARBA" id="ARBA00023136"/>
    </source>
</evidence>
<keyword evidence="12" id="KW-0443">Lipid metabolism</keyword>
<comment type="subcellular location">
    <subcellularLocation>
        <location evidence="1">Membrane</location>
        <topology evidence="1">Multi-pass membrane protein</topology>
    </subcellularLocation>
</comment>
<dbReference type="GO" id="GO:0016020">
    <property type="term" value="C:membrane"/>
    <property type="evidence" value="ECO:0007669"/>
    <property type="project" value="UniProtKB-SubCell"/>
</dbReference>
<keyword evidence="16" id="KW-1185">Reference proteome</keyword>
<feature type="non-terminal residue" evidence="15">
    <location>
        <position position="216"/>
    </location>
</feature>
<evidence type="ECO:0000313" key="15">
    <source>
        <dbReference type="EMBL" id="KAJ7724959.1"/>
    </source>
</evidence>
<dbReference type="GO" id="GO:0006665">
    <property type="term" value="P:sphingolipid metabolic process"/>
    <property type="evidence" value="ECO:0007669"/>
    <property type="project" value="UniProtKB-KW"/>
</dbReference>
<evidence type="ECO:0000256" key="1">
    <source>
        <dbReference type="ARBA" id="ARBA00004141"/>
    </source>
</evidence>
<keyword evidence="8" id="KW-0949">S-adenosyl-L-methionine</keyword>
<dbReference type="EMBL" id="JARJLG010000233">
    <property type="protein sequence ID" value="KAJ7724959.1"/>
    <property type="molecule type" value="Genomic_DNA"/>
</dbReference>
<dbReference type="EC" id="2.1.1.317" evidence="14"/>
<comment type="pathway">
    <text evidence="3">Sphingolipid metabolism.</text>
</comment>
<comment type="pathway">
    <text evidence="2">Lipid metabolism; sphingolipid metabolism.</text>
</comment>
<dbReference type="PANTHER" id="PTHR45197:SF1">
    <property type="entry name" value="SPHINGOLIPID C9-METHYLTRANSFERASE A-RELATED"/>
    <property type="match status" value="1"/>
</dbReference>
<dbReference type="SUPFAM" id="SSF53335">
    <property type="entry name" value="S-adenosyl-L-methionine-dependent methyltransferases"/>
    <property type="match status" value="1"/>
</dbReference>
<dbReference type="Pfam" id="PF02353">
    <property type="entry name" value="CMAS"/>
    <property type="match status" value="1"/>
</dbReference>
<dbReference type="PANTHER" id="PTHR45197">
    <property type="entry name" value="SYNTHASE, PUTATIVE (AFU_ORTHOLOGUE AFUA_7G04190)-RELATED"/>
    <property type="match status" value="1"/>
</dbReference>
<evidence type="ECO:0000256" key="9">
    <source>
        <dbReference type="ARBA" id="ARBA00022692"/>
    </source>
</evidence>
<evidence type="ECO:0000256" key="3">
    <source>
        <dbReference type="ARBA" id="ARBA00004991"/>
    </source>
</evidence>
<dbReference type="GO" id="GO:0008168">
    <property type="term" value="F:methyltransferase activity"/>
    <property type="evidence" value="ECO:0007669"/>
    <property type="project" value="UniProtKB-KW"/>
</dbReference>
<evidence type="ECO:0000256" key="2">
    <source>
        <dbReference type="ARBA" id="ARBA00004760"/>
    </source>
</evidence>
<keyword evidence="11" id="KW-1133">Transmembrane helix</keyword>